<reference evidence="2" key="1">
    <citation type="journal article" date="2020" name="Nature">
        <title>Giant virus diversity and host interactions through global metagenomics.</title>
        <authorList>
            <person name="Schulz F."/>
            <person name="Roux S."/>
            <person name="Paez-Espino D."/>
            <person name="Jungbluth S."/>
            <person name="Walsh D.A."/>
            <person name="Denef V.J."/>
            <person name="McMahon K.D."/>
            <person name="Konstantinidis K.T."/>
            <person name="Eloe-Fadrosh E.A."/>
            <person name="Kyrpides N.C."/>
            <person name="Woyke T."/>
        </authorList>
    </citation>
    <scope>NUCLEOTIDE SEQUENCE</scope>
    <source>
        <strain evidence="2">GVMAG-M-3300023179-97</strain>
    </source>
</reference>
<dbReference type="Pfam" id="PF09588">
    <property type="entry name" value="YqaJ"/>
    <property type="match status" value="1"/>
</dbReference>
<dbReference type="EMBL" id="MN739942">
    <property type="protein sequence ID" value="QHT78915.1"/>
    <property type="molecule type" value="Genomic_DNA"/>
</dbReference>
<accession>A0A6C0HFI9</accession>
<dbReference type="InterPro" id="IPR019080">
    <property type="entry name" value="YqaJ_viral_recombinase"/>
</dbReference>
<dbReference type="InterPro" id="IPR011604">
    <property type="entry name" value="PDDEXK-like_dom_sf"/>
</dbReference>
<dbReference type="InterPro" id="IPR051703">
    <property type="entry name" value="NF-kappa-B_Signaling_Reg"/>
</dbReference>
<dbReference type="InterPro" id="IPR011335">
    <property type="entry name" value="Restrct_endonuc-II-like"/>
</dbReference>
<name>A0A6C0HFI9_9ZZZZ</name>
<sequence length="343" mass="40099">MSQWKTDCENEWELLSETFVEPHEKTWFLNLLDIYLNAYCDLSFQYTNLWPTARRKESVDLLINRPQVEQRTDAWYEQAKHMLTASNFAIILQKGLTRGKLVLEKAKGLVDTTQRKTVSLTIDLNPFMWGIRFEPVVKQIYCDLTKTVVKDMGRLRHKTDPKLAASPDGMVVEGPIERYGRFVEFKAPVTRKLINSVPKDYIVQMQIQMEVGDVEECDYLEVKFQSAYGQRPPPEKECKKYYGEIYIIATQEEIPLRYEYSSLNTLDSKPTLQESEIILETVFWTTDEYYLTTVKRSREWFQSVQPAIESFWKDVESAKQGTFVLPESLRVKKDALCMIVSES</sequence>
<feature type="domain" description="YqaJ viral recombinase" evidence="1">
    <location>
        <begin position="75"/>
        <end position="213"/>
    </location>
</feature>
<proteinExistence type="predicted"/>
<dbReference type="PANTHER" id="PTHR46609:SF6">
    <property type="entry name" value="EXONUCLEASE, PHAGE-TYPE_RECB, C-TERMINAL DOMAIN-CONTAINING PROTEIN-RELATED"/>
    <property type="match status" value="1"/>
</dbReference>
<protein>
    <recommendedName>
        <fullName evidence="1">YqaJ viral recombinase domain-containing protein</fullName>
    </recommendedName>
</protein>
<dbReference type="SUPFAM" id="SSF52980">
    <property type="entry name" value="Restriction endonuclease-like"/>
    <property type="match status" value="1"/>
</dbReference>
<evidence type="ECO:0000313" key="2">
    <source>
        <dbReference type="EMBL" id="QHT78915.1"/>
    </source>
</evidence>
<evidence type="ECO:0000259" key="1">
    <source>
        <dbReference type="Pfam" id="PF09588"/>
    </source>
</evidence>
<dbReference type="Gene3D" id="3.90.320.10">
    <property type="match status" value="1"/>
</dbReference>
<dbReference type="PANTHER" id="PTHR46609">
    <property type="entry name" value="EXONUCLEASE, PHAGE-TYPE/RECB, C-TERMINAL DOMAIN-CONTAINING PROTEIN"/>
    <property type="match status" value="1"/>
</dbReference>
<dbReference type="AlphaFoldDB" id="A0A6C0HFI9"/>
<organism evidence="2">
    <name type="scientific">viral metagenome</name>
    <dbReference type="NCBI Taxonomy" id="1070528"/>
    <lineage>
        <taxon>unclassified sequences</taxon>
        <taxon>metagenomes</taxon>
        <taxon>organismal metagenomes</taxon>
    </lineage>
</organism>